<sequence length="261" mass="27441">MNTAAAAVARRVTATMGTPSEDQELDLYGRPVVPRRAGSSAGWLGGLGFRVSSLGPPLPTPSLSPRYSLPAPRSRGRRSRIEFTLPGLSPRLTAVESRGSGVKSWFSGLRPRLGAADLGFRLRAPGSGSDFGPGFGLRASGFRLRFQLRSRLPASGFRLPASGFRLPASSSGLPAPSSGLPAPSSGLPAPSSGRPASGFRLQPSLSALRLSAPEFPAPGRRSVPALDLNPQRVGSSRHRRRRLGSTVALVDRLGRRRTPPA</sequence>
<evidence type="ECO:0000313" key="3">
    <source>
        <dbReference type="Proteomes" id="UP000204221"/>
    </source>
</evidence>
<feature type="region of interest" description="Disordered" evidence="1">
    <location>
        <begin position="169"/>
        <end position="261"/>
    </location>
</feature>
<reference evidence="2 3" key="1">
    <citation type="submission" date="2017-07" db="EMBL/GenBank/DDBJ databases">
        <title>Complete genome sequence of Actinoalloteichus hoggarensis DSM 45943, type strain of Actinoalloteichus hoggarensis.</title>
        <authorList>
            <person name="Ruckert C."/>
            <person name="Nouioui I."/>
            <person name="Willmese J."/>
            <person name="van Wezel G."/>
            <person name="Klenk H.-P."/>
            <person name="Kalinowski J."/>
            <person name="Zotchev S.B."/>
        </authorList>
    </citation>
    <scope>NUCLEOTIDE SEQUENCE [LARGE SCALE GENOMIC DNA]</scope>
    <source>
        <strain evidence="2 3">DSM 45943</strain>
    </source>
</reference>
<dbReference type="Proteomes" id="UP000204221">
    <property type="component" value="Chromosome"/>
</dbReference>
<dbReference type="AlphaFoldDB" id="A0A221W0N8"/>
<keyword evidence="3" id="KW-1185">Reference proteome</keyword>
<organism evidence="2 3">
    <name type="scientific">Actinoalloteichus hoggarensis</name>
    <dbReference type="NCBI Taxonomy" id="1470176"/>
    <lineage>
        <taxon>Bacteria</taxon>
        <taxon>Bacillati</taxon>
        <taxon>Actinomycetota</taxon>
        <taxon>Actinomycetes</taxon>
        <taxon>Pseudonocardiales</taxon>
        <taxon>Pseudonocardiaceae</taxon>
        <taxon>Actinoalloteichus</taxon>
    </lineage>
</organism>
<accession>A0A221W0N8</accession>
<feature type="compositionally biased region" description="Low complexity" evidence="1">
    <location>
        <begin position="169"/>
        <end position="198"/>
    </location>
</feature>
<dbReference type="KEGG" id="ahg:AHOG_08395"/>
<gene>
    <name evidence="2" type="ORF">AHOG_08395</name>
</gene>
<evidence type="ECO:0000313" key="2">
    <source>
        <dbReference type="EMBL" id="ASO19324.1"/>
    </source>
</evidence>
<name>A0A221W0N8_9PSEU</name>
<evidence type="ECO:0000256" key="1">
    <source>
        <dbReference type="SAM" id="MobiDB-lite"/>
    </source>
</evidence>
<dbReference type="EMBL" id="CP022521">
    <property type="protein sequence ID" value="ASO19324.1"/>
    <property type="molecule type" value="Genomic_DNA"/>
</dbReference>
<proteinExistence type="predicted"/>
<protein>
    <submittedName>
        <fullName evidence="2">Uncharacterized protein</fullName>
    </submittedName>
</protein>